<accession>A0A9P3CLQ3</accession>
<protein>
    <submittedName>
        <fullName evidence="2">Uncharacterized protein</fullName>
    </submittedName>
</protein>
<dbReference type="OrthoDB" id="3912774at2759"/>
<dbReference type="RefSeq" id="XP_044659540.1">
    <property type="nucleotide sequence ID" value="XM_044803605.1"/>
</dbReference>
<evidence type="ECO:0000313" key="3">
    <source>
        <dbReference type="Proteomes" id="UP000825890"/>
    </source>
</evidence>
<keyword evidence="3" id="KW-1185">Reference proteome</keyword>
<dbReference type="GeneID" id="68293812"/>
<comment type="caution">
    <text evidence="2">The sequence shown here is derived from an EMBL/GenBank/DDBJ whole genome shotgun (WGS) entry which is preliminary data.</text>
</comment>
<dbReference type="EMBL" id="BOLY01000005">
    <property type="protein sequence ID" value="GIZ45053.1"/>
    <property type="molecule type" value="Genomic_DNA"/>
</dbReference>
<sequence>MEAPRDRTVFGYPLPARPRAARKQALVHRTQQSPPTLQAGHDNKGLEVPTPRHFEVSQSLEMFEMRAIDTPVEATSPHTSIRQCTERDLCLPAAAHQRPVTIHERFVALHAKREDMITVIISSSQVEFELPREALATTSRLWSRRFCLSQSKREGATPTPCREYRADNFSLPAFFDYTNWLYSGKILQYSHNGVSYAIDSAARRLVEALGFGLRMEAESYQHAALQELFHLGPHLETPEDYVDSIFSTMGNIYNPEECGSNPRRAVRKWKPHPACWLIVAIVAAKREGTGRDPIQYEKVHDKDSIRIFSWWYRSKRGQEMGGCQYPVTLTEALIGV</sequence>
<evidence type="ECO:0000313" key="2">
    <source>
        <dbReference type="EMBL" id="GIZ45053.1"/>
    </source>
</evidence>
<reference evidence="2 3" key="1">
    <citation type="submission" date="2021-01" db="EMBL/GenBank/DDBJ databases">
        <title>Cercospora kikuchii MAFF 305040 whole genome shotgun sequence.</title>
        <authorList>
            <person name="Kashiwa T."/>
            <person name="Suzuki T."/>
        </authorList>
    </citation>
    <scope>NUCLEOTIDE SEQUENCE [LARGE SCALE GENOMIC DNA]</scope>
    <source>
        <strain evidence="2 3">MAFF 305040</strain>
    </source>
</reference>
<dbReference type="Proteomes" id="UP000825890">
    <property type="component" value="Unassembled WGS sequence"/>
</dbReference>
<evidence type="ECO:0000256" key="1">
    <source>
        <dbReference type="SAM" id="MobiDB-lite"/>
    </source>
</evidence>
<proteinExistence type="predicted"/>
<organism evidence="2 3">
    <name type="scientific">Cercospora kikuchii</name>
    <dbReference type="NCBI Taxonomy" id="84275"/>
    <lineage>
        <taxon>Eukaryota</taxon>
        <taxon>Fungi</taxon>
        <taxon>Dikarya</taxon>
        <taxon>Ascomycota</taxon>
        <taxon>Pezizomycotina</taxon>
        <taxon>Dothideomycetes</taxon>
        <taxon>Dothideomycetidae</taxon>
        <taxon>Mycosphaerellales</taxon>
        <taxon>Mycosphaerellaceae</taxon>
        <taxon>Cercospora</taxon>
    </lineage>
</organism>
<gene>
    <name evidence="2" type="ORF">CKM354_000823700</name>
</gene>
<name>A0A9P3CLQ3_9PEZI</name>
<feature type="region of interest" description="Disordered" evidence="1">
    <location>
        <begin position="28"/>
        <end position="49"/>
    </location>
</feature>
<dbReference type="AlphaFoldDB" id="A0A9P3CLQ3"/>